<organism evidence="1 2">
    <name type="scientific">Paenibacillus antri</name>
    <dbReference type="NCBI Taxonomy" id="2582848"/>
    <lineage>
        <taxon>Bacteria</taxon>
        <taxon>Bacillati</taxon>
        <taxon>Bacillota</taxon>
        <taxon>Bacilli</taxon>
        <taxon>Bacillales</taxon>
        <taxon>Paenibacillaceae</taxon>
        <taxon>Paenibacillus</taxon>
    </lineage>
</organism>
<gene>
    <name evidence="1" type="ORF">FE782_09105</name>
</gene>
<proteinExistence type="predicted"/>
<dbReference type="Proteomes" id="UP000309676">
    <property type="component" value="Unassembled WGS sequence"/>
</dbReference>
<reference evidence="1 2" key="1">
    <citation type="submission" date="2019-05" db="EMBL/GenBank/DDBJ databases">
        <authorList>
            <person name="Narsing Rao M.P."/>
            <person name="Li W.J."/>
        </authorList>
    </citation>
    <scope>NUCLEOTIDE SEQUENCE [LARGE SCALE GENOMIC DNA]</scope>
    <source>
        <strain evidence="1 2">SYSU_K30003</strain>
    </source>
</reference>
<dbReference type="EMBL" id="VCIW01000004">
    <property type="protein sequence ID" value="TLS52771.1"/>
    <property type="molecule type" value="Genomic_DNA"/>
</dbReference>
<dbReference type="Gene3D" id="3.90.245.10">
    <property type="entry name" value="Ribonucleoside hydrolase-like"/>
    <property type="match status" value="1"/>
</dbReference>
<dbReference type="GO" id="GO:0016799">
    <property type="term" value="F:hydrolase activity, hydrolyzing N-glycosyl compounds"/>
    <property type="evidence" value="ECO:0007669"/>
    <property type="project" value="InterPro"/>
</dbReference>
<sequence>MKFAFDVPKSKKMRLIVNTDSKNEADDQFAIVHALLTPRFDIRGIIAAQFEHNAILQGRPPGTMQQSYDEVEKLLELMDCRTSIAELKARVQPCGAIGDYLYQQLIDFNDWVAERNPNAPWPKGEMWALGDSPAVSLLLDDHEYGYEWKPAPRIDADTLHYIHHQKDRLIRVYHYVDPRFTLEDMFAKLALHFG</sequence>
<dbReference type="AlphaFoldDB" id="A0A5R9GAM6"/>
<evidence type="ECO:0000313" key="1">
    <source>
        <dbReference type="EMBL" id="TLS52771.1"/>
    </source>
</evidence>
<evidence type="ECO:0008006" key="3">
    <source>
        <dbReference type="Google" id="ProtNLM"/>
    </source>
</evidence>
<accession>A0A5R9GAM6</accession>
<name>A0A5R9GAM6_9BACL</name>
<comment type="caution">
    <text evidence="1">The sequence shown here is derived from an EMBL/GenBank/DDBJ whole genome shotgun (WGS) entry which is preliminary data.</text>
</comment>
<keyword evidence="2" id="KW-1185">Reference proteome</keyword>
<dbReference type="RefSeq" id="WP_138193762.1">
    <property type="nucleotide sequence ID" value="NZ_VCIW01000004.1"/>
</dbReference>
<protein>
    <recommendedName>
        <fullName evidence="3">Nucleoside hydrolase</fullName>
    </recommendedName>
</protein>
<evidence type="ECO:0000313" key="2">
    <source>
        <dbReference type="Proteomes" id="UP000309676"/>
    </source>
</evidence>
<dbReference type="OrthoDB" id="2530052at2"/>
<dbReference type="InterPro" id="IPR036452">
    <property type="entry name" value="Ribo_hydro-like"/>
</dbReference>